<gene>
    <name evidence="3" type="ORF">LUZ62_038260</name>
</gene>
<dbReference type="InterPro" id="IPR027417">
    <property type="entry name" value="P-loop_NTPase"/>
</dbReference>
<proteinExistence type="predicted"/>
<dbReference type="PANTHER" id="PTHR36766">
    <property type="entry name" value="PLANT BROAD-SPECTRUM MILDEW RESISTANCE PROTEIN RPW8"/>
    <property type="match status" value="1"/>
</dbReference>
<dbReference type="PANTHER" id="PTHR36766:SF40">
    <property type="entry name" value="DISEASE RESISTANCE PROTEIN RGA3"/>
    <property type="match status" value="1"/>
</dbReference>
<evidence type="ECO:0000313" key="4">
    <source>
        <dbReference type="Proteomes" id="UP001140206"/>
    </source>
</evidence>
<protein>
    <submittedName>
        <fullName evidence="3">Disease resistance protein (CC-NBS-LRR class) family protein</fullName>
    </submittedName>
</protein>
<dbReference type="SUPFAM" id="SSF52540">
    <property type="entry name" value="P-loop containing nucleoside triphosphate hydrolases"/>
    <property type="match status" value="1"/>
</dbReference>
<reference evidence="3" key="1">
    <citation type="submission" date="2022-08" db="EMBL/GenBank/DDBJ databases">
        <authorList>
            <person name="Marques A."/>
        </authorList>
    </citation>
    <scope>NUCLEOTIDE SEQUENCE</scope>
    <source>
        <strain evidence="3">RhyPub2mFocal</strain>
        <tissue evidence="3">Leaves</tissue>
    </source>
</reference>
<name>A0AAV8F5V0_9POAL</name>
<dbReference type="GO" id="GO:0006952">
    <property type="term" value="P:defense response"/>
    <property type="evidence" value="ECO:0007669"/>
    <property type="project" value="UniProtKB-KW"/>
</dbReference>
<feature type="domain" description="NB-ARC" evidence="2">
    <location>
        <begin position="15"/>
        <end position="184"/>
    </location>
</feature>
<organism evidence="3 4">
    <name type="scientific">Rhynchospora pubera</name>
    <dbReference type="NCBI Taxonomy" id="906938"/>
    <lineage>
        <taxon>Eukaryota</taxon>
        <taxon>Viridiplantae</taxon>
        <taxon>Streptophyta</taxon>
        <taxon>Embryophyta</taxon>
        <taxon>Tracheophyta</taxon>
        <taxon>Spermatophyta</taxon>
        <taxon>Magnoliopsida</taxon>
        <taxon>Liliopsida</taxon>
        <taxon>Poales</taxon>
        <taxon>Cyperaceae</taxon>
        <taxon>Cyperoideae</taxon>
        <taxon>Rhynchosporeae</taxon>
        <taxon>Rhynchospora</taxon>
    </lineage>
</organism>
<dbReference type="Proteomes" id="UP001140206">
    <property type="component" value="Chromosome 2"/>
</dbReference>
<dbReference type="InterPro" id="IPR002182">
    <property type="entry name" value="NB-ARC"/>
</dbReference>
<dbReference type="Pfam" id="PF00931">
    <property type="entry name" value="NB-ARC"/>
    <property type="match status" value="1"/>
</dbReference>
<evidence type="ECO:0000313" key="3">
    <source>
        <dbReference type="EMBL" id="KAJ4787014.1"/>
    </source>
</evidence>
<sequence>MVDKDSICGRDNEREEILSQLKQTHGNENVSIISIVGLGGLGKTTLAQLVYNNEDDLKGYFYPKIWVYVSQDFNAGRIVRASIESMSQIKSELENLDVLAKQLATELTGKRFLLVLDDIWNENQEDWEKLKVVFNSGISGSKIIATTRSMKVSQVMKSTSIFVLEGLSEQTSWTLFKQNAFSGSDRGLNSQILEIAKEIVKKCGGVPLALKVLRV</sequence>
<dbReference type="Gene3D" id="3.40.50.300">
    <property type="entry name" value="P-loop containing nucleotide triphosphate hydrolases"/>
    <property type="match status" value="1"/>
</dbReference>
<evidence type="ECO:0000259" key="2">
    <source>
        <dbReference type="Pfam" id="PF00931"/>
    </source>
</evidence>
<evidence type="ECO:0000256" key="1">
    <source>
        <dbReference type="ARBA" id="ARBA00022821"/>
    </source>
</evidence>
<dbReference type="InterPro" id="IPR042197">
    <property type="entry name" value="Apaf_helical"/>
</dbReference>
<accession>A0AAV8F5V0</accession>
<dbReference type="GO" id="GO:0043531">
    <property type="term" value="F:ADP binding"/>
    <property type="evidence" value="ECO:0007669"/>
    <property type="project" value="InterPro"/>
</dbReference>
<keyword evidence="1" id="KW-0611">Plant defense</keyword>
<dbReference type="EMBL" id="JAMFTS010000002">
    <property type="protein sequence ID" value="KAJ4787014.1"/>
    <property type="molecule type" value="Genomic_DNA"/>
</dbReference>
<comment type="caution">
    <text evidence="3">The sequence shown here is derived from an EMBL/GenBank/DDBJ whole genome shotgun (WGS) entry which is preliminary data.</text>
</comment>
<dbReference type="PRINTS" id="PR00364">
    <property type="entry name" value="DISEASERSIST"/>
</dbReference>
<keyword evidence="4" id="KW-1185">Reference proteome</keyword>
<dbReference type="Gene3D" id="1.10.8.430">
    <property type="entry name" value="Helical domain of apoptotic protease-activating factors"/>
    <property type="match status" value="1"/>
</dbReference>
<dbReference type="FunFam" id="3.40.50.300:FF:001091">
    <property type="entry name" value="Probable disease resistance protein At1g61300"/>
    <property type="match status" value="1"/>
</dbReference>
<dbReference type="AlphaFoldDB" id="A0AAV8F5V0"/>